<keyword evidence="1" id="KW-0694">RNA-binding</keyword>
<evidence type="ECO:0000259" key="2">
    <source>
        <dbReference type="SMART" id="SM00945"/>
    </source>
</evidence>
<accession>A0A4V3BQQ6</accession>
<gene>
    <name evidence="3" type="ORF">EC847_10113</name>
</gene>
<dbReference type="InterPro" id="IPR016103">
    <property type="entry name" value="ProQ/FinO"/>
</dbReference>
<comment type="caution">
    <text evidence="3">The sequence shown here is derived from an EMBL/GenBank/DDBJ whole genome shotgun (WGS) entry which is preliminary data.</text>
</comment>
<evidence type="ECO:0000313" key="4">
    <source>
        <dbReference type="Proteomes" id="UP000295530"/>
    </source>
</evidence>
<reference evidence="3 4" key="1">
    <citation type="submission" date="2019-03" db="EMBL/GenBank/DDBJ databases">
        <title>Genomic analyses of the natural microbiome of Caenorhabditis elegans.</title>
        <authorList>
            <person name="Samuel B."/>
        </authorList>
    </citation>
    <scope>NUCLEOTIDE SEQUENCE [LARGE SCALE GENOMIC DNA]</scope>
    <source>
        <strain evidence="3 4">BIGb0156</strain>
    </source>
</reference>
<dbReference type="GO" id="GO:0003723">
    <property type="term" value="F:RNA binding"/>
    <property type="evidence" value="ECO:0007669"/>
    <property type="project" value="UniProtKB-KW"/>
</dbReference>
<protein>
    <submittedName>
        <fullName evidence="3">ProQ/FINO family protein</fullName>
    </submittedName>
</protein>
<proteinExistence type="predicted"/>
<evidence type="ECO:0000256" key="1">
    <source>
        <dbReference type="ARBA" id="ARBA00022884"/>
    </source>
</evidence>
<dbReference type="Gene3D" id="1.10.1710.10">
    <property type="entry name" value="ProQ/FinO domain"/>
    <property type="match status" value="1"/>
</dbReference>
<feature type="domain" description="ProQ/FinO" evidence="2">
    <location>
        <begin position="1"/>
        <end position="112"/>
    </location>
</feature>
<dbReference type="EMBL" id="SNVX01000001">
    <property type="protein sequence ID" value="TDN64090.1"/>
    <property type="molecule type" value="Genomic_DNA"/>
</dbReference>
<dbReference type="InterPro" id="IPR036442">
    <property type="entry name" value="ProQ/FinO_sf"/>
</dbReference>
<keyword evidence="4" id="KW-1185">Reference proteome</keyword>
<dbReference type="Pfam" id="PF04352">
    <property type="entry name" value="ProQ"/>
    <property type="match status" value="1"/>
</dbReference>
<organism evidence="3 4">
    <name type="scientific">Scandinavium goeteborgense</name>
    <dbReference type="NCBI Taxonomy" id="1851514"/>
    <lineage>
        <taxon>Bacteria</taxon>
        <taxon>Pseudomonadati</taxon>
        <taxon>Pseudomonadota</taxon>
        <taxon>Gammaproteobacteria</taxon>
        <taxon>Enterobacterales</taxon>
        <taxon>Enterobacteriaceae</taxon>
        <taxon>Scandinavium</taxon>
    </lineage>
</organism>
<name>A0A4V3BQQ6_SCAGO</name>
<dbReference type="SUPFAM" id="SSF48657">
    <property type="entry name" value="FinO-like"/>
    <property type="match status" value="1"/>
</dbReference>
<dbReference type="AlphaFoldDB" id="A0A4V3BQQ6"/>
<dbReference type="SMART" id="SM00945">
    <property type="entry name" value="ProQ"/>
    <property type="match status" value="1"/>
</dbReference>
<dbReference type="Proteomes" id="UP000295530">
    <property type="component" value="Unassembled WGS sequence"/>
</dbReference>
<dbReference type="RefSeq" id="WP_166665159.1">
    <property type="nucleotide sequence ID" value="NZ_SNVX01000001.1"/>
</dbReference>
<evidence type="ECO:0000313" key="3">
    <source>
        <dbReference type="EMBL" id="TDN64090.1"/>
    </source>
</evidence>
<sequence length="112" mass="12835">MDKNQRAILLRESWPLLFAQEPPKPLKVRIMQDLINDAARREIDFPGVEIGKALKRYTRTIPYQMALASEPQRYGIDGKPDGVVTDEQRAMAQNWLNNNPNYPQAVARSEKA</sequence>